<accession>A0AAV9VQQ1</accession>
<organism evidence="2 3">
    <name type="scientific">Arthrobotrys musiformis</name>
    <dbReference type="NCBI Taxonomy" id="47236"/>
    <lineage>
        <taxon>Eukaryota</taxon>
        <taxon>Fungi</taxon>
        <taxon>Dikarya</taxon>
        <taxon>Ascomycota</taxon>
        <taxon>Pezizomycotina</taxon>
        <taxon>Orbiliomycetes</taxon>
        <taxon>Orbiliales</taxon>
        <taxon>Orbiliaceae</taxon>
        <taxon>Arthrobotrys</taxon>
    </lineage>
</organism>
<comment type="caution">
    <text evidence="2">The sequence shown here is derived from an EMBL/GenBank/DDBJ whole genome shotgun (WGS) entry which is preliminary data.</text>
</comment>
<evidence type="ECO:0000313" key="2">
    <source>
        <dbReference type="EMBL" id="KAK6495575.1"/>
    </source>
</evidence>
<reference evidence="2 3" key="1">
    <citation type="submission" date="2023-08" db="EMBL/GenBank/DDBJ databases">
        <authorList>
            <person name="Palmer J.M."/>
        </authorList>
    </citation>
    <scope>NUCLEOTIDE SEQUENCE [LARGE SCALE GENOMIC DNA]</scope>
    <source>
        <strain evidence="2 3">TWF481</strain>
    </source>
</reference>
<protein>
    <submittedName>
        <fullName evidence="2">Uncharacterized protein</fullName>
    </submittedName>
</protein>
<feature type="region of interest" description="Disordered" evidence="1">
    <location>
        <begin position="139"/>
        <end position="168"/>
    </location>
</feature>
<keyword evidence="3" id="KW-1185">Reference proteome</keyword>
<evidence type="ECO:0000256" key="1">
    <source>
        <dbReference type="SAM" id="MobiDB-lite"/>
    </source>
</evidence>
<sequence length="168" mass="18435">MTQFSISSREELLTLGLAPFPEASRPSLGPLGPPRQVSPALPNEASENDYKLSLPRGNGVGPLHPPLARQKQTTTIPTVPKLQVVSGLTAYNSKTVVEVAIPEPALRKSAVNSIRYHLNRRLERQRADNIAITYEAGGTQSHEAMEDSDEYQTGLEIGRTWSEDSTRF</sequence>
<dbReference type="AlphaFoldDB" id="A0AAV9VQQ1"/>
<proteinExistence type="predicted"/>
<gene>
    <name evidence="2" type="ORF">TWF481_002623</name>
</gene>
<name>A0AAV9VQQ1_9PEZI</name>
<dbReference type="Proteomes" id="UP001370758">
    <property type="component" value="Unassembled WGS sequence"/>
</dbReference>
<feature type="region of interest" description="Disordered" evidence="1">
    <location>
        <begin position="23"/>
        <end position="75"/>
    </location>
</feature>
<evidence type="ECO:0000313" key="3">
    <source>
        <dbReference type="Proteomes" id="UP001370758"/>
    </source>
</evidence>
<dbReference type="EMBL" id="JAVHJL010000012">
    <property type="protein sequence ID" value="KAK6495575.1"/>
    <property type="molecule type" value="Genomic_DNA"/>
</dbReference>